<feature type="compositionally biased region" description="Polar residues" evidence="1">
    <location>
        <begin position="196"/>
        <end position="209"/>
    </location>
</feature>
<feature type="region of interest" description="Disordered" evidence="1">
    <location>
        <begin position="156"/>
        <end position="209"/>
    </location>
</feature>
<dbReference type="OrthoDB" id="2432613at2759"/>
<dbReference type="PANTHER" id="PTHR28154">
    <property type="entry name" value="CELL WALL SYNTHESIS PROTEIN KNH1-RELATED"/>
    <property type="match status" value="1"/>
</dbReference>
<feature type="signal peptide" evidence="2">
    <location>
        <begin position="1"/>
        <end position="21"/>
    </location>
</feature>
<evidence type="ECO:0000256" key="1">
    <source>
        <dbReference type="SAM" id="MobiDB-lite"/>
    </source>
</evidence>
<dbReference type="InterPro" id="IPR045328">
    <property type="entry name" value="Kre9/Knh1"/>
</dbReference>
<dbReference type="PANTHER" id="PTHR28154:SF1">
    <property type="entry name" value="CELL WALL SYNTHESIS PROTEIN KNH1-RELATED"/>
    <property type="match status" value="1"/>
</dbReference>
<feature type="compositionally biased region" description="Polar residues" evidence="1">
    <location>
        <begin position="156"/>
        <end position="170"/>
    </location>
</feature>
<keyword evidence="2" id="KW-0732">Signal</keyword>
<gene>
    <name evidence="3" type="ORF">PILCRDRAFT_810171</name>
</gene>
<evidence type="ECO:0000313" key="4">
    <source>
        <dbReference type="Proteomes" id="UP000054166"/>
    </source>
</evidence>
<dbReference type="AlphaFoldDB" id="A0A0C3CR89"/>
<accession>A0A0C3CR89</accession>
<reference evidence="4" key="2">
    <citation type="submission" date="2015-01" db="EMBL/GenBank/DDBJ databases">
        <title>Evolutionary Origins and Diversification of the Mycorrhizal Mutualists.</title>
        <authorList>
            <consortium name="DOE Joint Genome Institute"/>
            <consortium name="Mycorrhizal Genomics Consortium"/>
            <person name="Kohler A."/>
            <person name="Kuo A."/>
            <person name="Nagy L.G."/>
            <person name="Floudas D."/>
            <person name="Copeland A."/>
            <person name="Barry K.W."/>
            <person name="Cichocki N."/>
            <person name="Veneault-Fourrey C."/>
            <person name="LaButti K."/>
            <person name="Lindquist E.A."/>
            <person name="Lipzen A."/>
            <person name="Lundell T."/>
            <person name="Morin E."/>
            <person name="Murat C."/>
            <person name="Riley R."/>
            <person name="Ohm R."/>
            <person name="Sun H."/>
            <person name="Tunlid A."/>
            <person name="Henrissat B."/>
            <person name="Grigoriev I.V."/>
            <person name="Hibbett D.S."/>
            <person name="Martin F."/>
        </authorList>
    </citation>
    <scope>NUCLEOTIDE SEQUENCE [LARGE SCALE GENOMIC DNA]</scope>
    <source>
        <strain evidence="4">F 1598</strain>
    </source>
</reference>
<reference evidence="3 4" key="1">
    <citation type="submission" date="2014-04" db="EMBL/GenBank/DDBJ databases">
        <authorList>
            <consortium name="DOE Joint Genome Institute"/>
            <person name="Kuo A."/>
            <person name="Tarkka M."/>
            <person name="Buscot F."/>
            <person name="Kohler A."/>
            <person name="Nagy L.G."/>
            <person name="Floudas D."/>
            <person name="Copeland A."/>
            <person name="Barry K.W."/>
            <person name="Cichocki N."/>
            <person name="Veneault-Fourrey C."/>
            <person name="LaButti K."/>
            <person name="Lindquist E.A."/>
            <person name="Lipzen A."/>
            <person name="Lundell T."/>
            <person name="Morin E."/>
            <person name="Murat C."/>
            <person name="Sun H."/>
            <person name="Tunlid A."/>
            <person name="Henrissat B."/>
            <person name="Grigoriev I.V."/>
            <person name="Hibbett D.S."/>
            <person name="Martin F."/>
            <person name="Nordberg H.P."/>
            <person name="Cantor M.N."/>
            <person name="Hua S.X."/>
        </authorList>
    </citation>
    <scope>NUCLEOTIDE SEQUENCE [LARGE SCALE GENOMIC DNA]</scope>
    <source>
        <strain evidence="3 4">F 1598</strain>
    </source>
</reference>
<keyword evidence="4" id="KW-1185">Reference proteome</keyword>
<proteinExistence type="predicted"/>
<dbReference type="InParanoid" id="A0A0C3CR89"/>
<dbReference type="GO" id="GO:0006078">
    <property type="term" value="P:(1-&gt;6)-beta-D-glucan biosynthetic process"/>
    <property type="evidence" value="ECO:0007669"/>
    <property type="project" value="InterPro"/>
</dbReference>
<sequence length="235" mass="24551">MYSKLALVSLLAFSVIDIVHATLYVINPQPHSACQASKSCTVQWLDDGLAPLLSDIGVCSVGLYTGREKLVQTLSPVDVSATQSLTFEPDGKAGPDSDTYYIAFTSATLNNTNGTGPYQEFSPAFSLTHMSGTFASPVASDTSTKSIPSSLFLQHQQRASTHPNTTTVKYSASSTQTSSSSSNTPSLTTPLVFPTPSGTISSDSNKNSASRLHTPIPVSLISVSAILLLSAAALG</sequence>
<organism evidence="3 4">
    <name type="scientific">Piloderma croceum (strain F 1598)</name>
    <dbReference type="NCBI Taxonomy" id="765440"/>
    <lineage>
        <taxon>Eukaryota</taxon>
        <taxon>Fungi</taxon>
        <taxon>Dikarya</taxon>
        <taxon>Basidiomycota</taxon>
        <taxon>Agaricomycotina</taxon>
        <taxon>Agaricomycetes</taxon>
        <taxon>Agaricomycetidae</taxon>
        <taxon>Atheliales</taxon>
        <taxon>Atheliaceae</taxon>
        <taxon>Piloderma</taxon>
    </lineage>
</organism>
<dbReference type="EMBL" id="KN832970">
    <property type="protein sequence ID" value="KIM92162.1"/>
    <property type="molecule type" value="Genomic_DNA"/>
</dbReference>
<dbReference type="STRING" id="765440.A0A0C3CR89"/>
<evidence type="ECO:0000313" key="3">
    <source>
        <dbReference type="EMBL" id="KIM92162.1"/>
    </source>
</evidence>
<dbReference type="HOGENOM" id="CLU_078855_2_0_1"/>
<feature type="chain" id="PRO_5002162778" evidence="2">
    <location>
        <begin position="22"/>
        <end position="235"/>
    </location>
</feature>
<dbReference type="Proteomes" id="UP000054166">
    <property type="component" value="Unassembled WGS sequence"/>
</dbReference>
<evidence type="ECO:0000256" key="2">
    <source>
        <dbReference type="SAM" id="SignalP"/>
    </source>
</evidence>
<name>A0A0C3CR89_PILCF</name>
<feature type="compositionally biased region" description="Low complexity" evidence="1">
    <location>
        <begin position="171"/>
        <end position="189"/>
    </location>
</feature>
<protein>
    <submittedName>
        <fullName evidence="3">Uncharacterized protein</fullName>
    </submittedName>
</protein>
<dbReference type="GO" id="GO:0042546">
    <property type="term" value="P:cell wall biogenesis"/>
    <property type="evidence" value="ECO:0007669"/>
    <property type="project" value="InterPro"/>
</dbReference>